<gene>
    <name evidence="1" type="ORF">O6H91_16G067200</name>
</gene>
<dbReference type="Proteomes" id="UP001162992">
    <property type="component" value="Chromosome 16"/>
</dbReference>
<accession>A0ACC2BD54</accession>
<reference evidence="2" key="1">
    <citation type="journal article" date="2024" name="Proc. Natl. Acad. Sci. U.S.A.">
        <title>Extraordinary preservation of gene collinearity over three hundred million years revealed in homosporous lycophytes.</title>
        <authorList>
            <person name="Li C."/>
            <person name="Wickell D."/>
            <person name="Kuo L.Y."/>
            <person name="Chen X."/>
            <person name="Nie B."/>
            <person name="Liao X."/>
            <person name="Peng D."/>
            <person name="Ji J."/>
            <person name="Jenkins J."/>
            <person name="Williams M."/>
            <person name="Shu S."/>
            <person name="Plott C."/>
            <person name="Barry K."/>
            <person name="Rajasekar S."/>
            <person name="Grimwood J."/>
            <person name="Han X."/>
            <person name="Sun S."/>
            <person name="Hou Z."/>
            <person name="He W."/>
            <person name="Dai G."/>
            <person name="Sun C."/>
            <person name="Schmutz J."/>
            <person name="Leebens-Mack J.H."/>
            <person name="Li F.W."/>
            <person name="Wang L."/>
        </authorList>
    </citation>
    <scope>NUCLEOTIDE SEQUENCE [LARGE SCALE GENOMIC DNA]</scope>
    <source>
        <strain evidence="2">cv. PW_Plant_1</strain>
    </source>
</reference>
<protein>
    <submittedName>
        <fullName evidence="1">Uncharacterized protein</fullName>
    </submittedName>
</protein>
<evidence type="ECO:0000313" key="2">
    <source>
        <dbReference type="Proteomes" id="UP001162992"/>
    </source>
</evidence>
<evidence type="ECO:0000313" key="1">
    <source>
        <dbReference type="EMBL" id="KAJ7527699.1"/>
    </source>
</evidence>
<sequence>MHFYRERQRVFLPGGASLHSCMTPHGVDTLTYEKTVAGEDDSKPSKVSEDTLAFMFESSLTPKITPWAFNSPDIDPDYYKCWIGLRSHFDQGNANLKVTRQESPRSP</sequence>
<organism evidence="1 2">
    <name type="scientific">Diphasiastrum complanatum</name>
    <name type="common">Issler's clubmoss</name>
    <name type="synonym">Lycopodium complanatum</name>
    <dbReference type="NCBI Taxonomy" id="34168"/>
    <lineage>
        <taxon>Eukaryota</taxon>
        <taxon>Viridiplantae</taxon>
        <taxon>Streptophyta</taxon>
        <taxon>Embryophyta</taxon>
        <taxon>Tracheophyta</taxon>
        <taxon>Lycopodiopsida</taxon>
        <taxon>Lycopodiales</taxon>
        <taxon>Lycopodiaceae</taxon>
        <taxon>Lycopodioideae</taxon>
        <taxon>Diphasiastrum</taxon>
    </lineage>
</organism>
<proteinExistence type="predicted"/>
<keyword evidence="2" id="KW-1185">Reference proteome</keyword>
<comment type="caution">
    <text evidence="1">The sequence shown here is derived from an EMBL/GenBank/DDBJ whole genome shotgun (WGS) entry which is preliminary data.</text>
</comment>
<name>A0ACC2BD54_DIPCM</name>
<dbReference type="EMBL" id="CM055107">
    <property type="protein sequence ID" value="KAJ7527699.1"/>
    <property type="molecule type" value="Genomic_DNA"/>
</dbReference>